<dbReference type="InterPro" id="IPR004088">
    <property type="entry name" value="KH_dom_type_1"/>
</dbReference>
<dbReference type="GO" id="GO:0006396">
    <property type="term" value="P:RNA processing"/>
    <property type="evidence" value="ECO:0007669"/>
    <property type="project" value="InterPro"/>
</dbReference>
<dbReference type="InterPro" id="IPR036612">
    <property type="entry name" value="KH_dom_type_1_sf"/>
</dbReference>
<evidence type="ECO:0000256" key="8">
    <source>
        <dbReference type="ARBA" id="ARBA00022884"/>
    </source>
</evidence>
<keyword evidence="6" id="KW-0479">Metal-binding</keyword>
<accession>A0A5J4RW84</accession>
<evidence type="ECO:0000256" key="6">
    <source>
        <dbReference type="ARBA" id="ARBA00022723"/>
    </source>
</evidence>
<comment type="similarity">
    <text evidence="1">Belongs to the polyribonucleotide nucleotidyltransferase family.</text>
</comment>
<dbReference type="InterPro" id="IPR027408">
    <property type="entry name" value="PNPase/RNase_PH_dom_sf"/>
</dbReference>
<keyword evidence="4 10" id="KW-0808">Transferase</keyword>
<dbReference type="FunFam" id="3.30.230.70:FF:000002">
    <property type="entry name" value="Polyribonucleotide nucleotidyltransferase"/>
    <property type="match status" value="1"/>
</dbReference>
<dbReference type="PANTHER" id="PTHR11252:SF0">
    <property type="entry name" value="POLYRIBONUCLEOTIDE NUCLEOTIDYLTRANSFERASE 1, MITOCHONDRIAL"/>
    <property type="match status" value="1"/>
</dbReference>
<evidence type="ECO:0000256" key="3">
    <source>
        <dbReference type="ARBA" id="ARBA00022490"/>
    </source>
</evidence>
<dbReference type="PROSITE" id="PS50126">
    <property type="entry name" value="S1"/>
    <property type="match status" value="1"/>
</dbReference>
<evidence type="ECO:0000256" key="1">
    <source>
        <dbReference type="ARBA" id="ARBA00007404"/>
    </source>
</evidence>
<dbReference type="SMART" id="SM00316">
    <property type="entry name" value="S1"/>
    <property type="match status" value="1"/>
</dbReference>
<dbReference type="GO" id="GO:0000175">
    <property type="term" value="F:3'-5'-RNA exonuclease activity"/>
    <property type="evidence" value="ECO:0007669"/>
    <property type="project" value="TreeGrafter"/>
</dbReference>
<dbReference type="GO" id="GO:0005829">
    <property type="term" value="C:cytosol"/>
    <property type="evidence" value="ECO:0007669"/>
    <property type="project" value="TreeGrafter"/>
</dbReference>
<dbReference type="PANTHER" id="PTHR11252">
    <property type="entry name" value="POLYRIBONUCLEOTIDE NUCLEOTIDYLTRANSFERASE"/>
    <property type="match status" value="1"/>
</dbReference>
<dbReference type="EMBL" id="SNRY01000703">
    <property type="protein sequence ID" value="KAA6337400.1"/>
    <property type="molecule type" value="Genomic_DNA"/>
</dbReference>
<dbReference type="FunFam" id="3.30.1370.10:FF:000001">
    <property type="entry name" value="Polyribonucleotide nucleotidyltransferase"/>
    <property type="match status" value="1"/>
</dbReference>
<dbReference type="CDD" id="cd11364">
    <property type="entry name" value="RNase_PH_PNPase_2"/>
    <property type="match status" value="1"/>
</dbReference>
<dbReference type="PIRSF" id="PIRSF005499">
    <property type="entry name" value="PNPase"/>
    <property type="match status" value="1"/>
</dbReference>
<reference evidence="10" key="1">
    <citation type="submission" date="2019-03" db="EMBL/GenBank/DDBJ databases">
        <title>Single cell metagenomics reveals metabolic interactions within the superorganism composed of flagellate Streblomastix strix and complex community of Bacteroidetes bacteria on its surface.</title>
        <authorList>
            <person name="Treitli S.C."/>
            <person name="Kolisko M."/>
            <person name="Husnik F."/>
            <person name="Keeling P."/>
            <person name="Hampl V."/>
        </authorList>
    </citation>
    <scope>NUCLEOTIDE SEQUENCE</scope>
    <source>
        <strain evidence="10">STM</strain>
    </source>
</reference>
<comment type="caution">
    <text evidence="10">The sequence shown here is derived from an EMBL/GenBank/DDBJ whole genome shotgun (WGS) entry which is preliminary data.</text>
</comment>
<keyword evidence="8" id="KW-0694">RNA-binding</keyword>
<evidence type="ECO:0000313" key="10">
    <source>
        <dbReference type="EMBL" id="KAA6337400.1"/>
    </source>
</evidence>
<dbReference type="Gene3D" id="3.30.230.70">
    <property type="entry name" value="GHMP Kinase, N-terminal domain"/>
    <property type="match status" value="2"/>
</dbReference>
<evidence type="ECO:0000256" key="5">
    <source>
        <dbReference type="ARBA" id="ARBA00022695"/>
    </source>
</evidence>
<dbReference type="Pfam" id="PF01138">
    <property type="entry name" value="RNase_PH"/>
    <property type="match status" value="2"/>
</dbReference>
<dbReference type="Pfam" id="PF00575">
    <property type="entry name" value="S1"/>
    <property type="match status" value="1"/>
</dbReference>
<dbReference type="InterPro" id="IPR036345">
    <property type="entry name" value="ExoRNase_PH_dom2_sf"/>
</dbReference>
<gene>
    <name evidence="10" type="ORF">EZS27_014518</name>
</gene>
<sequence length="709" mass="78436">MINPISKTIELGDGRTITLETGKLAKQAEGSVMLRMGNTMLLATVCAAKGAVPGTDFMPLQVEYKEKFSAFGRFPGGFTRREGRASDYEILTCRLVDRALRPLFPDDFHAEVYVNIILFSADGVDIPDALAGLAASTALSVSDIPFNGPISEIRVARVDGKFLINPTYEQLEKADMDIIVAATYENIMMVEGEMNEVSEAELLEAMKVAHEAIKVHCKVQMELAEEVGKTVKRTYCHETNDEELRKAVRDACYDKVYAIARSGNANKHERHDAFEAVREEFKARFTEEELKEKEALINQYYHAVEKEAMRRSILDEGIRLDGRKTTEIRPIWSEISYLPGPHGSAIFTRGETQSLTSVTLGTKLDEKIVDEVLIHGKERFLLHYNFPPFATGEAKAQRGVGRREIGHGNLAHRALKKMIPQGYPYVIRIVSDILESNGSSSMATVCAGTLALMDAGVKIKNPVSGIAMGLIKNPGEEKYAVLSDILGDEDHLGDMDFKVTGTENGITATQMDIKVDGLSFDILERALNQAKEGRLHILGKIKETIQEPRADLKEHAPRIETMIIPKEFIGAVIGPGGKIIQGIQEDTGATITIEETDGIGRIEIAGTNKQNIESAIRIIKGIVSVPEIGESYKGKVRSIMPYGIFVEFFPGKDGLLHISEIDWKHLETIEEAGIKEGDEIDVKLMDIDPKTGKFKLSRKALLPRPDKKK</sequence>
<evidence type="ECO:0000259" key="9">
    <source>
        <dbReference type="PROSITE" id="PS50126"/>
    </source>
</evidence>
<dbReference type="GO" id="GO:0004654">
    <property type="term" value="F:polyribonucleotide nucleotidyltransferase activity"/>
    <property type="evidence" value="ECO:0007669"/>
    <property type="project" value="UniProtKB-EC"/>
</dbReference>
<dbReference type="InterPro" id="IPR015848">
    <property type="entry name" value="PNPase_PH_RNA-bd_bac/org-type"/>
</dbReference>
<dbReference type="InterPro" id="IPR001247">
    <property type="entry name" value="ExoRNase_PH_dom1"/>
</dbReference>
<dbReference type="FunFam" id="3.30.230.70:FF:000001">
    <property type="entry name" value="Polyribonucleotide nucleotidyltransferase"/>
    <property type="match status" value="1"/>
</dbReference>
<dbReference type="Gene3D" id="2.40.50.140">
    <property type="entry name" value="Nucleic acid-binding proteins"/>
    <property type="match status" value="1"/>
</dbReference>
<evidence type="ECO:0000256" key="2">
    <source>
        <dbReference type="ARBA" id="ARBA00012416"/>
    </source>
</evidence>
<dbReference type="Pfam" id="PF00013">
    <property type="entry name" value="KH_1"/>
    <property type="match status" value="1"/>
</dbReference>
<dbReference type="InterPro" id="IPR012162">
    <property type="entry name" value="PNPase"/>
</dbReference>
<dbReference type="InterPro" id="IPR012340">
    <property type="entry name" value="NA-bd_OB-fold"/>
</dbReference>
<dbReference type="SUPFAM" id="SSF54791">
    <property type="entry name" value="Eukaryotic type KH-domain (KH-domain type I)"/>
    <property type="match status" value="1"/>
</dbReference>
<dbReference type="SMART" id="SM00322">
    <property type="entry name" value="KH"/>
    <property type="match status" value="1"/>
</dbReference>
<dbReference type="Gene3D" id="3.30.1370.10">
    <property type="entry name" value="K Homology domain, type 1"/>
    <property type="match status" value="1"/>
</dbReference>
<dbReference type="Pfam" id="PF03725">
    <property type="entry name" value="RNase_PH_C"/>
    <property type="match status" value="1"/>
</dbReference>
<dbReference type="AlphaFoldDB" id="A0A5J4RW84"/>
<dbReference type="InterPro" id="IPR015847">
    <property type="entry name" value="ExoRNase_PH_dom2"/>
</dbReference>
<dbReference type="GO" id="GO:0046872">
    <property type="term" value="F:metal ion binding"/>
    <property type="evidence" value="ECO:0007669"/>
    <property type="project" value="UniProtKB-KW"/>
</dbReference>
<dbReference type="GO" id="GO:0003723">
    <property type="term" value="F:RNA binding"/>
    <property type="evidence" value="ECO:0007669"/>
    <property type="project" value="UniProtKB-KW"/>
</dbReference>
<feature type="domain" description="S1 motif" evidence="9">
    <location>
        <begin position="629"/>
        <end position="699"/>
    </location>
</feature>
<dbReference type="HAMAP" id="MF_01595">
    <property type="entry name" value="PNPase"/>
    <property type="match status" value="1"/>
</dbReference>
<dbReference type="SUPFAM" id="SSF50249">
    <property type="entry name" value="Nucleic acid-binding proteins"/>
    <property type="match status" value="1"/>
</dbReference>
<dbReference type="CDD" id="cd11363">
    <property type="entry name" value="RNase_PH_PNPase_1"/>
    <property type="match status" value="1"/>
</dbReference>
<evidence type="ECO:0000256" key="4">
    <source>
        <dbReference type="ARBA" id="ARBA00022679"/>
    </source>
</evidence>
<dbReference type="SUPFAM" id="SSF55666">
    <property type="entry name" value="Ribonuclease PH domain 2-like"/>
    <property type="match status" value="2"/>
</dbReference>
<organism evidence="10">
    <name type="scientific">termite gut metagenome</name>
    <dbReference type="NCBI Taxonomy" id="433724"/>
    <lineage>
        <taxon>unclassified sequences</taxon>
        <taxon>metagenomes</taxon>
        <taxon>organismal metagenomes</taxon>
    </lineage>
</organism>
<dbReference type="GO" id="GO:0006402">
    <property type="term" value="P:mRNA catabolic process"/>
    <property type="evidence" value="ECO:0007669"/>
    <property type="project" value="InterPro"/>
</dbReference>
<dbReference type="SUPFAM" id="SSF54211">
    <property type="entry name" value="Ribosomal protein S5 domain 2-like"/>
    <property type="match status" value="2"/>
</dbReference>
<keyword evidence="5 10" id="KW-0548">Nucleotidyltransferase</keyword>
<keyword evidence="7" id="KW-0460">Magnesium</keyword>
<name>A0A5J4RW84_9ZZZZ</name>
<dbReference type="CDD" id="cd02393">
    <property type="entry name" value="KH-I_PNPase"/>
    <property type="match status" value="1"/>
</dbReference>
<dbReference type="FunFam" id="2.40.50.140:FF:000178">
    <property type="entry name" value="Polyribonucleotide nucleotidyltransferase"/>
    <property type="match status" value="1"/>
</dbReference>
<dbReference type="EC" id="2.7.7.8" evidence="2"/>
<dbReference type="InterPro" id="IPR020568">
    <property type="entry name" value="Ribosomal_Su5_D2-typ_SF"/>
</dbReference>
<dbReference type="InterPro" id="IPR003029">
    <property type="entry name" value="S1_domain"/>
</dbReference>
<protein>
    <recommendedName>
        <fullName evidence="2">polyribonucleotide nucleotidyltransferase</fullName>
        <ecNumber evidence="2">2.7.7.8</ecNumber>
    </recommendedName>
</protein>
<dbReference type="InterPro" id="IPR004087">
    <property type="entry name" value="KH_dom"/>
</dbReference>
<dbReference type="PROSITE" id="PS50084">
    <property type="entry name" value="KH_TYPE_1"/>
    <property type="match status" value="1"/>
</dbReference>
<evidence type="ECO:0000256" key="7">
    <source>
        <dbReference type="ARBA" id="ARBA00022842"/>
    </source>
</evidence>
<dbReference type="Pfam" id="PF03726">
    <property type="entry name" value="PNPase"/>
    <property type="match status" value="1"/>
</dbReference>
<dbReference type="NCBIfam" id="NF008805">
    <property type="entry name" value="PRK11824.1"/>
    <property type="match status" value="1"/>
</dbReference>
<dbReference type="NCBIfam" id="TIGR03591">
    <property type="entry name" value="polynuc_phos"/>
    <property type="match status" value="1"/>
</dbReference>
<proteinExistence type="inferred from homology"/>
<keyword evidence="3" id="KW-0963">Cytoplasm</keyword>